<evidence type="ECO:0000256" key="7">
    <source>
        <dbReference type="ARBA" id="ARBA00023170"/>
    </source>
</evidence>
<feature type="transmembrane region" description="Helical" evidence="10">
    <location>
        <begin position="100"/>
        <end position="124"/>
    </location>
</feature>
<sequence length="320" mass="36720">MKKVVLNFQGNDFFCRCVKFAEMFTLYLSAYILVSIAVDRFLAFQTAKGWNALKIIKVLNGVTWVISGLFAIPQTIFFLLTEVHPGRFDCQASFSVTWGLTTYVIFFAVTLFGLPVMVISVCYAKICKEIRNYHARGITFLRKSSRRKSDVSERSFHLDARDKQNRLNNDDGREHKFKRRERQVVNKRRSQLTYAKVQSVKLSLVIIISFFVCWIPFCTVQIVNLYNPEKKITPEHTIFLLLASLNSCINPFVYLVFSESLLNQLKKWCGIGFPGTSNSNTDGNNEDHESSLNDRLTSTKIILPGSQQRLAAKEIPEKKE</sequence>
<keyword evidence="8 10" id="KW-0325">Glycoprotein</keyword>
<feature type="domain" description="G-protein coupled receptors family 1 profile" evidence="11">
    <location>
        <begin position="1"/>
        <end position="254"/>
    </location>
</feature>
<evidence type="ECO:0000256" key="4">
    <source>
        <dbReference type="ARBA" id="ARBA00022989"/>
    </source>
</evidence>
<dbReference type="InterPro" id="IPR000276">
    <property type="entry name" value="GPCR_Rhodpsn"/>
</dbReference>
<evidence type="ECO:0000313" key="13">
    <source>
        <dbReference type="RefSeq" id="XP_013772915.2"/>
    </source>
</evidence>
<keyword evidence="6 10" id="KW-0472">Membrane</keyword>
<name>A0ABM1B1J2_LIMPO</name>
<dbReference type="InterPro" id="IPR017452">
    <property type="entry name" value="GPCR_Rhodpsn_7TM"/>
</dbReference>
<keyword evidence="3 10" id="KW-0812">Transmembrane</keyword>
<protein>
    <submittedName>
        <fullName evidence="13">Annetocin receptor-like</fullName>
    </submittedName>
</protein>
<evidence type="ECO:0000256" key="8">
    <source>
        <dbReference type="ARBA" id="ARBA00023180"/>
    </source>
</evidence>
<keyword evidence="4 10" id="KW-1133">Transmembrane helix</keyword>
<keyword evidence="5 10" id="KW-0297">G-protein coupled receptor</keyword>
<keyword evidence="12" id="KW-1185">Reference proteome</keyword>
<reference evidence="13" key="1">
    <citation type="submission" date="2025-08" db="UniProtKB">
        <authorList>
            <consortium name="RefSeq"/>
        </authorList>
    </citation>
    <scope>IDENTIFICATION</scope>
    <source>
        <tissue evidence="13">Muscle</tissue>
    </source>
</reference>
<dbReference type="GeneID" id="106458011"/>
<accession>A0ABM1B1J2</accession>
<dbReference type="InterPro" id="IPR001817">
    <property type="entry name" value="Vasoprsn_rcpt"/>
</dbReference>
<dbReference type="PRINTS" id="PR00237">
    <property type="entry name" value="GPCRRHODOPSN"/>
</dbReference>
<keyword evidence="2" id="KW-1003">Cell membrane</keyword>
<dbReference type="PRINTS" id="PR00896">
    <property type="entry name" value="VASOPRESSINR"/>
</dbReference>
<evidence type="ECO:0000256" key="3">
    <source>
        <dbReference type="ARBA" id="ARBA00022692"/>
    </source>
</evidence>
<evidence type="ECO:0000256" key="1">
    <source>
        <dbReference type="ARBA" id="ARBA00004651"/>
    </source>
</evidence>
<proteinExistence type="inferred from homology"/>
<dbReference type="PANTHER" id="PTHR24241">
    <property type="entry name" value="NEUROPEPTIDE RECEPTOR-RELATED G-PROTEIN COUPLED RECEPTOR"/>
    <property type="match status" value="1"/>
</dbReference>
<evidence type="ECO:0000256" key="2">
    <source>
        <dbReference type="ARBA" id="ARBA00022475"/>
    </source>
</evidence>
<dbReference type="SUPFAM" id="SSF81321">
    <property type="entry name" value="Family A G protein-coupled receptor-like"/>
    <property type="match status" value="1"/>
</dbReference>
<evidence type="ECO:0000256" key="10">
    <source>
        <dbReference type="RuleBase" id="RU046427"/>
    </source>
</evidence>
<comment type="caution">
    <text evidence="10">Lacks conserved residue(s) required for the propagation of feature annotation.</text>
</comment>
<evidence type="ECO:0000313" key="12">
    <source>
        <dbReference type="Proteomes" id="UP000694941"/>
    </source>
</evidence>
<keyword evidence="7 10" id="KW-0675">Receptor</keyword>
<comment type="similarity">
    <text evidence="10">Belongs to the G-protein coupled receptor 1 family. Vasopressin/oxytocin receptor subfamily.</text>
</comment>
<dbReference type="PANTHER" id="PTHR24241:SF161">
    <property type="entry name" value="G-PROTEIN COUPLED RECEPTORS FAMILY 1 PROFILE DOMAIN-CONTAINING PROTEIN"/>
    <property type="match status" value="1"/>
</dbReference>
<organism evidence="12 13">
    <name type="scientific">Limulus polyphemus</name>
    <name type="common">Atlantic horseshoe crab</name>
    <dbReference type="NCBI Taxonomy" id="6850"/>
    <lineage>
        <taxon>Eukaryota</taxon>
        <taxon>Metazoa</taxon>
        <taxon>Ecdysozoa</taxon>
        <taxon>Arthropoda</taxon>
        <taxon>Chelicerata</taxon>
        <taxon>Merostomata</taxon>
        <taxon>Xiphosura</taxon>
        <taxon>Limulidae</taxon>
        <taxon>Limulus</taxon>
    </lineage>
</organism>
<feature type="transmembrane region" description="Helical" evidence="10">
    <location>
        <begin position="20"/>
        <end position="38"/>
    </location>
</feature>
<gene>
    <name evidence="13" type="primary">LOC106458011</name>
</gene>
<keyword evidence="9 10" id="KW-0807">Transducer</keyword>
<feature type="transmembrane region" description="Helical" evidence="10">
    <location>
        <begin position="202"/>
        <end position="226"/>
    </location>
</feature>
<dbReference type="PROSITE" id="PS50262">
    <property type="entry name" value="G_PROTEIN_RECEP_F1_2"/>
    <property type="match status" value="1"/>
</dbReference>
<dbReference type="RefSeq" id="XP_013772915.2">
    <property type="nucleotide sequence ID" value="XM_013917461.2"/>
</dbReference>
<evidence type="ECO:0000256" key="9">
    <source>
        <dbReference type="ARBA" id="ARBA00023224"/>
    </source>
</evidence>
<feature type="transmembrane region" description="Helical" evidence="10">
    <location>
        <begin position="58"/>
        <end position="80"/>
    </location>
</feature>
<dbReference type="Pfam" id="PF00001">
    <property type="entry name" value="7tm_1"/>
    <property type="match status" value="1"/>
</dbReference>
<evidence type="ECO:0000256" key="5">
    <source>
        <dbReference type="ARBA" id="ARBA00023040"/>
    </source>
</evidence>
<comment type="subcellular location">
    <subcellularLocation>
        <location evidence="1 10">Cell membrane</location>
        <topology evidence="1 10">Multi-pass membrane protein</topology>
    </subcellularLocation>
</comment>
<evidence type="ECO:0000259" key="11">
    <source>
        <dbReference type="PROSITE" id="PS50262"/>
    </source>
</evidence>
<dbReference type="Gene3D" id="1.20.1070.10">
    <property type="entry name" value="Rhodopsin 7-helix transmembrane proteins"/>
    <property type="match status" value="1"/>
</dbReference>
<feature type="transmembrane region" description="Helical" evidence="10">
    <location>
        <begin position="238"/>
        <end position="257"/>
    </location>
</feature>
<evidence type="ECO:0000256" key="6">
    <source>
        <dbReference type="ARBA" id="ARBA00023136"/>
    </source>
</evidence>
<dbReference type="Proteomes" id="UP000694941">
    <property type="component" value="Unplaced"/>
</dbReference>